<dbReference type="InterPro" id="IPR008914">
    <property type="entry name" value="PEBP"/>
</dbReference>
<evidence type="ECO:0008006" key="4">
    <source>
        <dbReference type="Google" id="ProtNLM"/>
    </source>
</evidence>
<sequence length="248" mass="27040">MFFLPFAILTLSALGRAHVVSRHSTINKPICLDNVTAAFHKAHIVPDVISSFNPKVGVDTLFTDPVTKANVEVVPGILLTTEQTDQPPQWSLASDRDLSNSKTTWVITIVDPDALTPQDPSIAQFLHFIGQGFIVDNSLAPNRGKNTVSLTNVSSALVEFFHPSPPAGSDPHRYVILVYVQPDDFEEKGLAYFNGTIPPGTDFREFFNITDFASKTALGEPVAGNFFLVGPDADASRETVNNLPFPFN</sequence>
<evidence type="ECO:0000256" key="1">
    <source>
        <dbReference type="SAM" id="SignalP"/>
    </source>
</evidence>
<keyword evidence="3" id="KW-1185">Reference proteome</keyword>
<dbReference type="PANTHER" id="PTHR11362">
    <property type="entry name" value="PHOSPHATIDYLETHANOLAMINE-BINDING PROTEIN"/>
    <property type="match status" value="1"/>
</dbReference>
<reference evidence="2" key="1">
    <citation type="submission" date="2022-07" db="EMBL/GenBank/DDBJ databases">
        <title>Genome Sequence of Leucocoprinus birnbaumii.</title>
        <authorList>
            <person name="Buettner E."/>
        </authorList>
    </citation>
    <scope>NUCLEOTIDE SEQUENCE</scope>
    <source>
        <strain evidence="2">VT141</strain>
    </source>
</reference>
<dbReference type="AlphaFoldDB" id="A0AAD5W3K1"/>
<dbReference type="Pfam" id="PF01161">
    <property type="entry name" value="PBP"/>
    <property type="match status" value="1"/>
</dbReference>
<name>A0AAD5W3K1_9AGAR</name>
<dbReference type="CDD" id="cd00866">
    <property type="entry name" value="PEBP_euk"/>
    <property type="match status" value="1"/>
</dbReference>
<dbReference type="PANTHER" id="PTHR11362:SF82">
    <property type="entry name" value="PHOSPHATIDYLETHANOLAMINE-BINDING PROTEIN 4"/>
    <property type="match status" value="1"/>
</dbReference>
<dbReference type="Proteomes" id="UP001213000">
    <property type="component" value="Unassembled WGS sequence"/>
</dbReference>
<evidence type="ECO:0000313" key="2">
    <source>
        <dbReference type="EMBL" id="KAJ3575826.1"/>
    </source>
</evidence>
<protein>
    <recommendedName>
        <fullName evidence="4">PEBP-like protein</fullName>
    </recommendedName>
</protein>
<gene>
    <name evidence="2" type="ORF">NP233_g836</name>
</gene>
<feature type="chain" id="PRO_5042007377" description="PEBP-like protein" evidence="1">
    <location>
        <begin position="18"/>
        <end position="248"/>
    </location>
</feature>
<feature type="signal peptide" evidence="1">
    <location>
        <begin position="1"/>
        <end position="17"/>
    </location>
</feature>
<dbReference type="SUPFAM" id="SSF49777">
    <property type="entry name" value="PEBP-like"/>
    <property type="match status" value="1"/>
</dbReference>
<proteinExistence type="predicted"/>
<organism evidence="2 3">
    <name type="scientific">Leucocoprinus birnbaumii</name>
    <dbReference type="NCBI Taxonomy" id="56174"/>
    <lineage>
        <taxon>Eukaryota</taxon>
        <taxon>Fungi</taxon>
        <taxon>Dikarya</taxon>
        <taxon>Basidiomycota</taxon>
        <taxon>Agaricomycotina</taxon>
        <taxon>Agaricomycetes</taxon>
        <taxon>Agaricomycetidae</taxon>
        <taxon>Agaricales</taxon>
        <taxon>Agaricineae</taxon>
        <taxon>Agaricaceae</taxon>
        <taxon>Leucocoprinus</taxon>
    </lineage>
</organism>
<dbReference type="Gene3D" id="3.90.280.10">
    <property type="entry name" value="PEBP-like"/>
    <property type="match status" value="1"/>
</dbReference>
<keyword evidence="1" id="KW-0732">Signal</keyword>
<dbReference type="InterPro" id="IPR036610">
    <property type="entry name" value="PEBP-like_sf"/>
</dbReference>
<evidence type="ECO:0000313" key="3">
    <source>
        <dbReference type="Proteomes" id="UP001213000"/>
    </source>
</evidence>
<accession>A0AAD5W3K1</accession>
<comment type="caution">
    <text evidence="2">The sequence shown here is derived from an EMBL/GenBank/DDBJ whole genome shotgun (WGS) entry which is preliminary data.</text>
</comment>
<dbReference type="EMBL" id="JANIEX010000026">
    <property type="protein sequence ID" value="KAJ3575826.1"/>
    <property type="molecule type" value="Genomic_DNA"/>
</dbReference>
<dbReference type="InterPro" id="IPR035810">
    <property type="entry name" value="PEBP_euk"/>
</dbReference>